<keyword evidence="1" id="KW-0175">Coiled coil</keyword>
<evidence type="ECO:0000256" key="1">
    <source>
        <dbReference type="SAM" id="Coils"/>
    </source>
</evidence>
<feature type="coiled-coil region" evidence="1">
    <location>
        <begin position="359"/>
        <end position="386"/>
    </location>
</feature>
<feature type="compositionally biased region" description="Pro residues" evidence="2">
    <location>
        <begin position="1041"/>
        <end position="1051"/>
    </location>
</feature>
<proteinExistence type="predicted"/>
<dbReference type="VEuPathDB" id="FungiDB:AMAG_19714"/>
<organism evidence="3 4">
    <name type="scientific">Allomyces macrogynus (strain ATCC 38327)</name>
    <name type="common">Allomyces javanicus var. macrogynus</name>
    <dbReference type="NCBI Taxonomy" id="578462"/>
    <lineage>
        <taxon>Eukaryota</taxon>
        <taxon>Fungi</taxon>
        <taxon>Fungi incertae sedis</taxon>
        <taxon>Blastocladiomycota</taxon>
        <taxon>Blastocladiomycetes</taxon>
        <taxon>Blastocladiales</taxon>
        <taxon>Blastocladiaceae</taxon>
        <taxon>Allomyces</taxon>
    </lineage>
</organism>
<dbReference type="OrthoDB" id="5588636at2759"/>
<gene>
    <name evidence="3" type="ORF">AMAG_19714</name>
</gene>
<protein>
    <recommendedName>
        <fullName evidence="5">Kinesin motor domain-containing protein</fullName>
    </recommendedName>
</protein>
<feature type="compositionally biased region" description="Low complexity" evidence="2">
    <location>
        <begin position="1019"/>
        <end position="1040"/>
    </location>
</feature>
<feature type="compositionally biased region" description="Low complexity" evidence="2">
    <location>
        <begin position="965"/>
        <end position="990"/>
    </location>
</feature>
<feature type="compositionally biased region" description="Low complexity" evidence="2">
    <location>
        <begin position="893"/>
        <end position="910"/>
    </location>
</feature>
<feature type="coiled-coil region" evidence="1">
    <location>
        <begin position="414"/>
        <end position="494"/>
    </location>
</feature>
<feature type="region of interest" description="Disordered" evidence="2">
    <location>
        <begin position="888"/>
        <end position="1087"/>
    </location>
</feature>
<dbReference type="STRING" id="578462.A0A0L0SZK2"/>
<reference evidence="3 4" key="1">
    <citation type="submission" date="2009-11" db="EMBL/GenBank/DDBJ databases">
        <title>Annotation of Allomyces macrogynus ATCC 38327.</title>
        <authorList>
            <consortium name="The Broad Institute Genome Sequencing Platform"/>
            <person name="Russ C."/>
            <person name="Cuomo C."/>
            <person name="Burger G."/>
            <person name="Gray M.W."/>
            <person name="Holland P.W.H."/>
            <person name="King N."/>
            <person name="Lang F.B.F."/>
            <person name="Roger A.J."/>
            <person name="Ruiz-Trillo I."/>
            <person name="Young S.K."/>
            <person name="Zeng Q."/>
            <person name="Gargeya S."/>
            <person name="Fitzgerald M."/>
            <person name="Haas B."/>
            <person name="Abouelleil A."/>
            <person name="Alvarado L."/>
            <person name="Arachchi H.M."/>
            <person name="Berlin A."/>
            <person name="Chapman S.B."/>
            <person name="Gearin G."/>
            <person name="Goldberg J."/>
            <person name="Griggs A."/>
            <person name="Gujja S."/>
            <person name="Hansen M."/>
            <person name="Heiman D."/>
            <person name="Howarth C."/>
            <person name="Larimer J."/>
            <person name="Lui A."/>
            <person name="MacDonald P.J.P."/>
            <person name="McCowen C."/>
            <person name="Montmayeur A."/>
            <person name="Murphy C."/>
            <person name="Neiman D."/>
            <person name="Pearson M."/>
            <person name="Priest M."/>
            <person name="Roberts A."/>
            <person name="Saif S."/>
            <person name="Shea T."/>
            <person name="Sisk P."/>
            <person name="Stolte C."/>
            <person name="Sykes S."/>
            <person name="Wortman J."/>
            <person name="Nusbaum C."/>
            <person name="Birren B."/>
        </authorList>
    </citation>
    <scope>NUCLEOTIDE SEQUENCE [LARGE SCALE GENOMIC DNA]</scope>
    <source>
        <strain evidence="3 4">ATCC 38327</strain>
    </source>
</reference>
<feature type="coiled-coil region" evidence="1">
    <location>
        <begin position="811"/>
        <end position="888"/>
    </location>
</feature>
<evidence type="ECO:0000256" key="2">
    <source>
        <dbReference type="SAM" id="MobiDB-lite"/>
    </source>
</evidence>
<feature type="coiled-coil region" evidence="1">
    <location>
        <begin position="198"/>
        <end position="239"/>
    </location>
</feature>
<evidence type="ECO:0008006" key="5">
    <source>
        <dbReference type="Google" id="ProtNLM"/>
    </source>
</evidence>
<reference evidence="4" key="2">
    <citation type="submission" date="2009-11" db="EMBL/GenBank/DDBJ databases">
        <title>The Genome Sequence of Allomyces macrogynus strain ATCC 38327.</title>
        <authorList>
            <consortium name="The Broad Institute Genome Sequencing Platform"/>
            <person name="Russ C."/>
            <person name="Cuomo C."/>
            <person name="Shea T."/>
            <person name="Young S.K."/>
            <person name="Zeng Q."/>
            <person name="Koehrsen M."/>
            <person name="Haas B."/>
            <person name="Borodovsky M."/>
            <person name="Guigo R."/>
            <person name="Alvarado L."/>
            <person name="Berlin A."/>
            <person name="Borenstein D."/>
            <person name="Chen Z."/>
            <person name="Engels R."/>
            <person name="Freedman E."/>
            <person name="Gellesch M."/>
            <person name="Goldberg J."/>
            <person name="Griggs A."/>
            <person name="Gujja S."/>
            <person name="Heiman D."/>
            <person name="Hepburn T."/>
            <person name="Howarth C."/>
            <person name="Jen D."/>
            <person name="Larson L."/>
            <person name="Lewis B."/>
            <person name="Mehta T."/>
            <person name="Park D."/>
            <person name="Pearson M."/>
            <person name="Roberts A."/>
            <person name="Saif S."/>
            <person name="Shenoy N."/>
            <person name="Sisk P."/>
            <person name="Stolte C."/>
            <person name="Sykes S."/>
            <person name="Walk T."/>
            <person name="White J."/>
            <person name="Yandava C."/>
            <person name="Burger G."/>
            <person name="Gray M.W."/>
            <person name="Holland P.W.H."/>
            <person name="King N."/>
            <person name="Lang F.B.F."/>
            <person name="Roger A.J."/>
            <person name="Ruiz-Trillo I."/>
            <person name="Lander E."/>
            <person name="Nusbaum C."/>
        </authorList>
    </citation>
    <scope>NUCLEOTIDE SEQUENCE [LARGE SCALE GENOMIC DNA]</scope>
    <source>
        <strain evidence="4">ATCC 38327</strain>
    </source>
</reference>
<feature type="compositionally biased region" description="Acidic residues" evidence="2">
    <location>
        <begin position="911"/>
        <end position="946"/>
    </location>
</feature>
<feature type="compositionally biased region" description="Pro residues" evidence="2">
    <location>
        <begin position="947"/>
        <end position="956"/>
    </location>
</feature>
<accession>A0A0L0SZK2</accession>
<name>A0A0L0SZK2_ALLM3</name>
<feature type="coiled-coil region" evidence="1">
    <location>
        <begin position="121"/>
        <end position="148"/>
    </location>
</feature>
<evidence type="ECO:0000313" key="4">
    <source>
        <dbReference type="Proteomes" id="UP000054350"/>
    </source>
</evidence>
<dbReference type="AlphaFoldDB" id="A0A0L0SZK2"/>
<evidence type="ECO:0000313" key="3">
    <source>
        <dbReference type="EMBL" id="KNE67840.1"/>
    </source>
</evidence>
<keyword evidence="4" id="KW-1185">Reference proteome</keyword>
<dbReference type="Proteomes" id="UP000054350">
    <property type="component" value="Unassembled WGS sequence"/>
</dbReference>
<feature type="coiled-coil region" evidence="1">
    <location>
        <begin position="632"/>
        <end position="778"/>
    </location>
</feature>
<feature type="compositionally biased region" description="Basic residues" evidence="2">
    <location>
        <begin position="1008"/>
        <end position="1018"/>
    </location>
</feature>
<sequence length="1124" mass="120647">MLFIRLETADASAPDPIACTLTLADLGWMYDPPNAACAPMLPHSLAKLQNMVTALAQRPIGARIETGESYLTALAAAHLNGNCRTQWLLRADLAHPAVAPVLQLGASLRLIKAAVSQPPRAGVARRRVEELESALARAADRQAQADSDRAALEAKVTAGIEYVRRLNATAEYWKAAEESARTKAADQAGHAREFRVALADARAEVVREQVARKQAEMEIARLRREVARLEGLHRDAEHDRATTDVATRILTNEASCLRTAVEDAVSDARFAKRHAADLQAMLDTVTEECDAAVGRATQLAEVAARYRGKARRANETITELAAVVTDFEAAVAKLQADFDKEHAARTLAESDRDTALAECIKLARDLMNAERAMNAAQAEAEAARAAAAEGGLDPETEAAYVALGERAMEVQAALVAEQTQVADLAAALEEAAAQHAEVEARAKEEVEKEKARREQAEKELDRANAQVTVLTIARDDLNAKVTQLEHQLERQVLRADAAVAGEQVRAAAIEQERAAVEAAAEARDATVHSRAELARELDEVRLATARRETELVQEMETVQAQVRSRALELEAVRQDRDRAGTAVRLIWRRSRKTAEAAARAALDSGARSEQRVADATGDIRAAQRTWLARTLLQERTIALDAARAALAAAEAERDAARDDLVQVENERDALRTELTRARVTADQMRRSAAATADRARRELERTRADLAAASRERDDLQVSLNAATVAAGAAAAAEAESARLRRAQADLEARLRWMEKDLEVKEREIARLHEEATAATAAAAVPGAGVDEQVLAPVPGAGVDEQVLARTRADLAQRAADLRTAEADRRQLQLEIDERNRQVEDLAAHAQVLELELHRTAAQRAPISKPSLARMQNTLLDTTRENRMLKDQNAELAQPPARRTRAAARPAVVESETDDDDDDDDDDDKDDEEVVDAEPLDQDEDEDENENPPPPPPAPPARGGRKRGGAAATKAAPAAKGRKGTAAPKAAAAAQESAVNDTDAPAEPAAKPARKPRGKGKGKATAAAAAAADNDEQPAPTGSALPPPSTPPPSSQPGAGVLASPDLSMTSTASRPGTVKRRRLNAPAARPIQVVSTPAKITTDRESKLRNTLKFLIAEPVAGASSSQ</sequence>
<dbReference type="EMBL" id="GG745354">
    <property type="protein sequence ID" value="KNE67840.1"/>
    <property type="molecule type" value="Genomic_DNA"/>
</dbReference>